<keyword evidence="1" id="KW-0812">Transmembrane</keyword>
<evidence type="ECO:0000256" key="1">
    <source>
        <dbReference type="SAM" id="Phobius"/>
    </source>
</evidence>
<dbReference type="Pfam" id="PF04583">
    <property type="entry name" value="Baculo_p74"/>
    <property type="match status" value="1"/>
</dbReference>
<feature type="transmembrane region" description="Helical" evidence="1">
    <location>
        <begin position="613"/>
        <end position="629"/>
    </location>
</feature>
<sequence length="657" mass="75546">MTVPPVTVLTFVDYMNVDLYCSNLWRLRRIYKWRTKLPHILIDYEIREAGFDDYYIPSKLSNRALHVKWTFSKKGCESMSCYPYNEFGPIDISTPANYTQTSMTSVLFGQPSCYNLDRAAATREGSEQEIQAPELRYTDDRKCILVDTMTKMYLNTPYIRTDEHVIMGIDDVPAFNVAASDNPLLPERFLGTFNDAYCRRFGRSLQNGGCHLQWWESLIGFVLGDTIYITMKMLANNVFSELRSFDYRNPSSILPQRPFVNSSQLLRDWQQTRDPTADIDFEKLFVNYCTYDDLDLHDGEKIVYRAEEGFSRVAIPKRKLEFRIADASATTTLRDTNSPYYTDLDFIISQFLEDNALIMGIATSFGFDFLFDNLKLMLKRINTTLIPTLKRILYNTSERVTVRLLGETYKAFVTQTFNRIAIKTISAVAKAMTRIAIKAASVIGIILIIISIADLILGLWDPLGYNNMFPREFPDDLSLSFLSAYFDSITGGTRDLIEFIPEFFDDLIEEDSEAIDLITGRDGLEYIALLEVNSNGQRLDLSEGAEINDFDEATLVGNALASSALYTYLDFIQYTERHNKILFSGHHSSMVVPVMFIMGAIILMLMPQQDTNIVALFIIFILIALYLMIDESLHYYMGLRAYTHRIQDRWFDNLYTE</sequence>
<feature type="transmembrane region" description="Helical" evidence="1">
    <location>
        <begin position="439"/>
        <end position="460"/>
    </location>
</feature>
<dbReference type="InterPro" id="IPR013613">
    <property type="entry name" value="Baculo_p74_N"/>
</dbReference>
<keyword evidence="1" id="KW-0472">Membrane</keyword>
<protein>
    <submittedName>
        <fullName evidence="3">p74</fullName>
    </submittedName>
</protein>
<organismHost>
    <name type="scientific">Lepidoptera</name>
    <name type="common">moths &amp; butterflies</name>
    <dbReference type="NCBI Taxonomy" id="7088"/>
</organismHost>
<dbReference type="InterPro" id="IPR007663">
    <property type="entry name" value="Baculo_p74"/>
</dbReference>
<evidence type="ECO:0000259" key="2">
    <source>
        <dbReference type="Pfam" id="PF08404"/>
    </source>
</evidence>
<proteinExistence type="predicted"/>
<evidence type="ECO:0000313" key="3">
    <source>
        <dbReference type="EMBL" id="AIL25232.1"/>
    </source>
</evidence>
<organism evidence="3">
    <name type="scientific">Mamestra brassicae nuclear polyhedrosis virus</name>
    <name type="common">MbNPV</name>
    <dbReference type="NCBI Taxonomy" id="78219"/>
    <lineage>
        <taxon>Viruses</taxon>
        <taxon>Viruses incertae sedis</taxon>
        <taxon>Naldaviricetes</taxon>
        <taxon>Lefavirales</taxon>
        <taxon>Baculoviridae</taxon>
        <taxon>Alphabaculovirus</taxon>
        <taxon>Alphabaculovirus mabrassicae</taxon>
    </lineage>
</organism>
<name>A0A077D344_NPVMB</name>
<accession>A0A077D344</accession>
<keyword evidence="1" id="KW-1133">Transmembrane helix</keyword>
<dbReference type="EMBL" id="KJ871680">
    <property type="protein sequence ID" value="AIL25232.1"/>
    <property type="molecule type" value="Genomic_DNA"/>
</dbReference>
<dbReference type="GO" id="GO:0019058">
    <property type="term" value="P:viral life cycle"/>
    <property type="evidence" value="ECO:0007669"/>
    <property type="project" value="InterPro"/>
</dbReference>
<dbReference type="Pfam" id="PF08404">
    <property type="entry name" value="Baculo_p74_N"/>
    <property type="match status" value="1"/>
</dbReference>
<feature type="transmembrane region" description="Helical" evidence="1">
    <location>
        <begin position="587"/>
        <end position="606"/>
    </location>
</feature>
<reference evidence="3" key="1">
    <citation type="submission" date="2014-05" db="EMBL/GenBank/DDBJ databases">
        <authorList>
            <person name="Hou D."/>
            <person name="Liu X."/>
            <person name="Yin F."/>
            <person name="Zhu Z."/>
            <person name="Wang J."/>
            <person name="Zhang L."/>
            <person name="Kou Z."/>
            <person name="Deng F."/>
            <person name="Wang H."/>
            <person name="Hu Z."/>
        </authorList>
    </citation>
    <scope>NUCLEOTIDE SEQUENCE</scope>
    <source>
        <strain evidence="3">CTa</strain>
    </source>
</reference>
<feature type="domain" description="Baculoviridae p74 N-terminal" evidence="2">
    <location>
        <begin position="10"/>
        <end position="310"/>
    </location>
</feature>